<accession>A0A3S5BQ86</accession>
<feature type="compositionally biased region" description="Basic residues" evidence="1">
    <location>
        <begin position="1"/>
        <end position="11"/>
    </location>
</feature>
<evidence type="ECO:0000256" key="1">
    <source>
        <dbReference type="SAM" id="MobiDB-lite"/>
    </source>
</evidence>
<evidence type="ECO:0000313" key="2">
    <source>
        <dbReference type="EMBL" id="VEL34254.1"/>
    </source>
</evidence>
<dbReference type="AlphaFoldDB" id="A0A3S5BQ86"/>
<protein>
    <submittedName>
        <fullName evidence="2">Uncharacterized protein</fullName>
    </submittedName>
</protein>
<feature type="compositionally biased region" description="Polar residues" evidence="1">
    <location>
        <begin position="12"/>
        <end position="21"/>
    </location>
</feature>
<name>A0A3S5BQ86_9PLAT</name>
<keyword evidence="3" id="KW-1185">Reference proteome</keyword>
<organism evidence="2 3">
    <name type="scientific">Protopolystoma xenopodis</name>
    <dbReference type="NCBI Taxonomy" id="117903"/>
    <lineage>
        <taxon>Eukaryota</taxon>
        <taxon>Metazoa</taxon>
        <taxon>Spiralia</taxon>
        <taxon>Lophotrochozoa</taxon>
        <taxon>Platyhelminthes</taxon>
        <taxon>Monogenea</taxon>
        <taxon>Polyopisthocotylea</taxon>
        <taxon>Polystomatidea</taxon>
        <taxon>Polystomatidae</taxon>
        <taxon>Protopolystoma</taxon>
    </lineage>
</organism>
<feature type="region of interest" description="Disordered" evidence="1">
    <location>
        <begin position="54"/>
        <end position="117"/>
    </location>
</feature>
<gene>
    <name evidence="2" type="ORF">PXEA_LOCUS27694</name>
</gene>
<dbReference type="Proteomes" id="UP000784294">
    <property type="component" value="Unassembled WGS sequence"/>
</dbReference>
<sequence>MERNHNFHSAHNHNLSESLSRSHLIPDQVQSNSKLADATSEVSLRYSPIYTFLHHDHSPSTREEMTATKGRQKPHGLAELQTRSSNLDSTPAPSTSSADLRNSLTSVSQLGRVGMAT</sequence>
<feature type="compositionally biased region" description="Basic and acidic residues" evidence="1">
    <location>
        <begin position="54"/>
        <end position="66"/>
    </location>
</feature>
<feature type="region of interest" description="Disordered" evidence="1">
    <location>
        <begin position="1"/>
        <end position="38"/>
    </location>
</feature>
<reference evidence="2" key="1">
    <citation type="submission" date="2018-11" db="EMBL/GenBank/DDBJ databases">
        <authorList>
            <consortium name="Pathogen Informatics"/>
        </authorList>
    </citation>
    <scope>NUCLEOTIDE SEQUENCE</scope>
</reference>
<feature type="compositionally biased region" description="Polar residues" evidence="1">
    <location>
        <begin position="81"/>
        <end position="109"/>
    </location>
</feature>
<proteinExistence type="predicted"/>
<dbReference type="EMBL" id="CAAALY010247283">
    <property type="protein sequence ID" value="VEL34254.1"/>
    <property type="molecule type" value="Genomic_DNA"/>
</dbReference>
<comment type="caution">
    <text evidence="2">The sequence shown here is derived from an EMBL/GenBank/DDBJ whole genome shotgun (WGS) entry which is preliminary data.</text>
</comment>
<evidence type="ECO:0000313" key="3">
    <source>
        <dbReference type="Proteomes" id="UP000784294"/>
    </source>
</evidence>